<dbReference type="OMA" id="VWNKTAN"/>
<dbReference type="PANTHER" id="PTHR11960">
    <property type="entry name" value="EUKARYOTIC TRANSLATION INITIATION FACTOR 4E RELATED"/>
    <property type="match status" value="1"/>
</dbReference>
<keyword evidence="1" id="KW-0648">Protein biosynthesis</keyword>
<dbReference type="eggNOG" id="KOG1669">
    <property type="taxonomic scope" value="Eukaryota"/>
</dbReference>
<dbReference type="GO" id="GO:0003743">
    <property type="term" value="F:translation initiation factor activity"/>
    <property type="evidence" value="ECO:0007669"/>
    <property type="project" value="UniProtKB-KW"/>
</dbReference>
<comment type="similarity">
    <text evidence="1">Belongs to the eukaryotic initiation factor 4E family.</text>
</comment>
<keyword evidence="1" id="KW-0694">RNA-binding</keyword>
<sequence>MSAENNTVSEQQNQLNDDWCFWYCPRFGHKNYINEDYSKNLKLLGECSTVEQFFSNYIYIQKPTNIESQNKVLFFRKGCTPLWEEWKCGGCWILLVQSDMYKNLNKIWEDLLLGCIGENFGNSNIIGVVLSIRRNRKAVIEIWMRDRDEEQKIKAGEELRKILDLKPDNLIFYYKDHVRSLTEGSTMKGSMGYQFVGTPVPTPMITNAINNATIEEIKNLEDLDI</sequence>
<dbReference type="PANTHER" id="PTHR11960:SF18">
    <property type="entry name" value="EUKARYOTIC TRANSLATION INITIATION FACTOR 4E HOMOLOGOUS PROTEIN, ISOFORM B"/>
    <property type="match status" value="1"/>
</dbReference>
<dbReference type="InterPro" id="IPR023398">
    <property type="entry name" value="TIF_eIF4e-like"/>
</dbReference>
<dbReference type="STRING" id="312017.I7M629"/>
<evidence type="ECO:0000313" key="2">
    <source>
        <dbReference type="EMBL" id="EAR84098.1"/>
    </source>
</evidence>
<name>I7M629_TETTS</name>
<dbReference type="Proteomes" id="UP000009168">
    <property type="component" value="Unassembled WGS sequence"/>
</dbReference>
<protein>
    <submittedName>
        <fullName evidence="2">Eukaryotic translation initiation factor 4E</fullName>
    </submittedName>
</protein>
<dbReference type="RefSeq" id="XP_001031761.1">
    <property type="nucleotide sequence ID" value="XM_001031761.1"/>
</dbReference>
<gene>
    <name evidence="2" type="ORF">TTHERM_00756460</name>
</gene>
<dbReference type="Gene3D" id="3.30.760.10">
    <property type="entry name" value="RNA Cap, Translation Initiation Factor Eif4e"/>
    <property type="match status" value="1"/>
</dbReference>
<dbReference type="SUPFAM" id="SSF55418">
    <property type="entry name" value="eIF4e-like"/>
    <property type="match status" value="1"/>
</dbReference>
<reference evidence="3" key="1">
    <citation type="journal article" date="2006" name="PLoS Biol.">
        <title>Macronuclear genome sequence of the ciliate Tetrahymena thermophila, a model eukaryote.</title>
        <authorList>
            <person name="Eisen J.A."/>
            <person name="Coyne R.S."/>
            <person name="Wu M."/>
            <person name="Wu D."/>
            <person name="Thiagarajan M."/>
            <person name="Wortman J.R."/>
            <person name="Badger J.H."/>
            <person name="Ren Q."/>
            <person name="Amedeo P."/>
            <person name="Jones K.M."/>
            <person name="Tallon L.J."/>
            <person name="Delcher A.L."/>
            <person name="Salzberg S.L."/>
            <person name="Silva J.C."/>
            <person name="Haas B.J."/>
            <person name="Majoros W.H."/>
            <person name="Farzad M."/>
            <person name="Carlton J.M."/>
            <person name="Smith R.K. Jr."/>
            <person name="Garg J."/>
            <person name="Pearlman R.E."/>
            <person name="Karrer K.M."/>
            <person name="Sun L."/>
            <person name="Manning G."/>
            <person name="Elde N.C."/>
            <person name="Turkewitz A.P."/>
            <person name="Asai D.J."/>
            <person name="Wilkes D.E."/>
            <person name="Wang Y."/>
            <person name="Cai H."/>
            <person name="Collins K."/>
            <person name="Stewart B.A."/>
            <person name="Lee S.R."/>
            <person name="Wilamowska K."/>
            <person name="Weinberg Z."/>
            <person name="Ruzzo W.L."/>
            <person name="Wloga D."/>
            <person name="Gaertig J."/>
            <person name="Frankel J."/>
            <person name="Tsao C.-C."/>
            <person name="Gorovsky M.A."/>
            <person name="Keeling P.J."/>
            <person name="Waller R.F."/>
            <person name="Patron N.J."/>
            <person name="Cherry J.M."/>
            <person name="Stover N.A."/>
            <person name="Krieger C.J."/>
            <person name="del Toro C."/>
            <person name="Ryder H.F."/>
            <person name="Williamson S.C."/>
            <person name="Barbeau R.A."/>
            <person name="Hamilton E.P."/>
            <person name="Orias E."/>
        </authorList>
    </citation>
    <scope>NUCLEOTIDE SEQUENCE [LARGE SCALE GENOMIC DNA]</scope>
    <source>
        <strain evidence="3">SB210</strain>
    </source>
</reference>
<dbReference type="EMBL" id="GG662437">
    <property type="protein sequence ID" value="EAR84098.1"/>
    <property type="molecule type" value="Genomic_DNA"/>
</dbReference>
<dbReference type="GeneID" id="7833071"/>
<dbReference type="HOGENOM" id="CLU_043552_3_3_1"/>
<keyword evidence="3" id="KW-1185">Reference proteome</keyword>
<proteinExistence type="inferred from homology"/>
<dbReference type="OrthoDB" id="590761at2759"/>
<dbReference type="GO" id="GO:0000340">
    <property type="term" value="F:RNA 7-methylguanosine cap binding"/>
    <property type="evidence" value="ECO:0007669"/>
    <property type="project" value="TreeGrafter"/>
</dbReference>
<dbReference type="InParanoid" id="I7M629"/>
<dbReference type="KEGG" id="tet:TTHERM_00756460"/>
<accession>I7M629</accession>
<organism evidence="2 3">
    <name type="scientific">Tetrahymena thermophila (strain SB210)</name>
    <dbReference type="NCBI Taxonomy" id="312017"/>
    <lineage>
        <taxon>Eukaryota</taxon>
        <taxon>Sar</taxon>
        <taxon>Alveolata</taxon>
        <taxon>Ciliophora</taxon>
        <taxon>Intramacronucleata</taxon>
        <taxon>Oligohymenophorea</taxon>
        <taxon>Hymenostomatida</taxon>
        <taxon>Tetrahymenina</taxon>
        <taxon>Tetrahymenidae</taxon>
        <taxon>Tetrahymena</taxon>
    </lineage>
</organism>
<evidence type="ECO:0000256" key="1">
    <source>
        <dbReference type="RuleBase" id="RU004374"/>
    </source>
</evidence>
<evidence type="ECO:0000313" key="3">
    <source>
        <dbReference type="Proteomes" id="UP000009168"/>
    </source>
</evidence>
<dbReference type="GO" id="GO:0016281">
    <property type="term" value="C:eukaryotic translation initiation factor 4F complex"/>
    <property type="evidence" value="ECO:0007669"/>
    <property type="project" value="TreeGrafter"/>
</dbReference>
<keyword evidence="1 2" id="KW-0396">Initiation factor</keyword>
<dbReference type="AlphaFoldDB" id="I7M629"/>
<dbReference type="InterPro" id="IPR001040">
    <property type="entry name" value="TIF_eIF_4E"/>
</dbReference>
<dbReference type="Pfam" id="PF01652">
    <property type="entry name" value="IF4E"/>
    <property type="match status" value="1"/>
</dbReference>